<keyword evidence="5" id="KW-0539">Nucleus</keyword>
<evidence type="ECO:0008006" key="8">
    <source>
        <dbReference type="Google" id="ProtNLM"/>
    </source>
</evidence>
<dbReference type="Proteomes" id="UP000765509">
    <property type="component" value="Unassembled WGS sequence"/>
</dbReference>
<dbReference type="PANTHER" id="PTHR46481">
    <property type="entry name" value="ZINC FINGER BED DOMAIN-CONTAINING PROTEIN 4"/>
    <property type="match status" value="1"/>
</dbReference>
<evidence type="ECO:0000256" key="5">
    <source>
        <dbReference type="ARBA" id="ARBA00023242"/>
    </source>
</evidence>
<proteinExistence type="predicted"/>
<protein>
    <recommendedName>
        <fullName evidence="8">BED-type domain-containing protein</fullName>
    </recommendedName>
</protein>
<keyword evidence="4" id="KW-0862">Zinc</keyword>
<evidence type="ECO:0000256" key="3">
    <source>
        <dbReference type="ARBA" id="ARBA00022771"/>
    </source>
</evidence>
<evidence type="ECO:0000313" key="7">
    <source>
        <dbReference type="Proteomes" id="UP000765509"/>
    </source>
</evidence>
<dbReference type="InterPro" id="IPR052035">
    <property type="entry name" value="ZnF_BED_domain_contain"/>
</dbReference>
<dbReference type="OrthoDB" id="3268424at2759"/>
<evidence type="ECO:0000313" key="6">
    <source>
        <dbReference type="EMBL" id="MBW0542272.1"/>
    </source>
</evidence>
<comment type="subcellular location">
    <subcellularLocation>
        <location evidence="1">Nucleus</location>
    </subcellularLocation>
</comment>
<reference evidence="6" key="1">
    <citation type="submission" date="2021-03" db="EMBL/GenBank/DDBJ databases">
        <title>Draft genome sequence of rust myrtle Austropuccinia psidii MF-1, a brazilian biotype.</title>
        <authorList>
            <person name="Quecine M.C."/>
            <person name="Pachon D.M.R."/>
            <person name="Bonatelli M.L."/>
            <person name="Correr F.H."/>
            <person name="Franceschini L.M."/>
            <person name="Leite T.F."/>
            <person name="Margarido G.R.A."/>
            <person name="Almeida C.A."/>
            <person name="Ferrarezi J.A."/>
            <person name="Labate C.A."/>
        </authorList>
    </citation>
    <scope>NUCLEOTIDE SEQUENCE</scope>
    <source>
        <strain evidence="6">MF-1</strain>
    </source>
</reference>
<keyword evidence="2" id="KW-0479">Metal-binding</keyword>
<dbReference type="EMBL" id="AVOT02046994">
    <property type="protein sequence ID" value="MBW0542272.1"/>
    <property type="molecule type" value="Genomic_DNA"/>
</dbReference>
<dbReference type="InterPro" id="IPR012337">
    <property type="entry name" value="RNaseH-like_sf"/>
</dbReference>
<organism evidence="6 7">
    <name type="scientific">Austropuccinia psidii MF-1</name>
    <dbReference type="NCBI Taxonomy" id="1389203"/>
    <lineage>
        <taxon>Eukaryota</taxon>
        <taxon>Fungi</taxon>
        <taxon>Dikarya</taxon>
        <taxon>Basidiomycota</taxon>
        <taxon>Pucciniomycotina</taxon>
        <taxon>Pucciniomycetes</taxon>
        <taxon>Pucciniales</taxon>
        <taxon>Sphaerophragmiaceae</taxon>
        <taxon>Austropuccinia</taxon>
    </lineage>
</organism>
<dbReference type="GO" id="GO:0005634">
    <property type="term" value="C:nucleus"/>
    <property type="evidence" value="ECO:0007669"/>
    <property type="project" value="UniProtKB-SubCell"/>
</dbReference>
<evidence type="ECO:0000256" key="2">
    <source>
        <dbReference type="ARBA" id="ARBA00022723"/>
    </source>
</evidence>
<evidence type="ECO:0000256" key="1">
    <source>
        <dbReference type="ARBA" id="ARBA00004123"/>
    </source>
</evidence>
<name>A0A9Q3FPL3_9BASI</name>
<gene>
    <name evidence="6" type="ORF">O181_081987</name>
</gene>
<dbReference type="PANTHER" id="PTHR46481:SF10">
    <property type="entry name" value="ZINC FINGER BED DOMAIN-CONTAINING PROTEIN 39"/>
    <property type="match status" value="1"/>
</dbReference>
<dbReference type="GO" id="GO:0008270">
    <property type="term" value="F:zinc ion binding"/>
    <property type="evidence" value="ECO:0007669"/>
    <property type="project" value="UniProtKB-KW"/>
</dbReference>
<keyword evidence="3" id="KW-0863">Zinc-finger</keyword>
<dbReference type="AlphaFoldDB" id="A0A9Q3FPL3"/>
<evidence type="ECO:0000256" key="4">
    <source>
        <dbReference type="ARBA" id="ARBA00022833"/>
    </source>
</evidence>
<dbReference type="SUPFAM" id="SSF53098">
    <property type="entry name" value="Ribonuclease H-like"/>
    <property type="match status" value="1"/>
</dbReference>
<comment type="caution">
    <text evidence="6">The sequence shown here is derived from an EMBL/GenBank/DDBJ whole genome shotgun (WGS) entry which is preliminary data.</text>
</comment>
<keyword evidence="7" id="KW-1185">Reference proteome</keyword>
<sequence length="768" mass="88063">MYPIEDCAKGSLSLFIIFSFPINYASGSSCPPQSLRPEMNPILHETNFHRRKHPRRYHPNSSQGSLNSAVTTTQSHSHSLVLIGPNIINSVEDEEAVQESGGTDYSTEELVAQHKDSPDKSARSSVYNYFKLNSENGTWDHKRQMMRFIYKCNHCNAQINIAQRNSSNLNKHRSACKGRYQAWALQSPGAIDPHANNSDLVKFQDSFQKKLVIGLIEKNLPFGTFNDGVLRDVLCEMAPNFQWPHRKKVARIANTLYYESKARLLDELKKLPRGRVICAAIDCWTTKDCNESYLAIVIQWLDYRSFQFERRLLAFESLFGSHSGDSIADALWDALQERSMMNQLYSITGDNASSNLRMATCLQAKFANVGVAWPKRERFNHCACHVLCLVAKDFLSNIHALTKDNYQYFDHYVAMDQESIEAQDKVDTNKEEPNKNLVASFNMVHDISRGRYQVLNEASIETQQTTINDIVGSPNPLPQVEDRGIPHTHSVVRVLRDLCSHIRCSPKQRELFKRICDRTKDPKLLPLSIPTTRWNYFLYQIQRAQQLKASIILYTQAAKSNIDPLSEETWAAMEYIEPILQLSEDACMEFQTNRPTKHLVLPFYHSIRGELLRWASKTNPNWATAFQAAAEKLTKYIKYKTENNDSIIACVLDPEYRQSILAQMNISTVRSQEAIESLTAEYHYHFEQLNLPKDSNNGDTSITNKDATRNQGTCCQSILKRYAKLPIDKVQAHMFATRQHDEMVEYLGNNWPIAPNEDIISYWKVSYI</sequence>
<accession>A0A9Q3FPL3</accession>